<keyword evidence="1" id="KW-1133">Transmembrane helix</keyword>
<organism evidence="2 3">
    <name type="scientific">Arsukibacterium indicum</name>
    <dbReference type="NCBI Taxonomy" id="2848612"/>
    <lineage>
        <taxon>Bacteria</taxon>
        <taxon>Pseudomonadati</taxon>
        <taxon>Pseudomonadota</taxon>
        <taxon>Gammaproteobacteria</taxon>
        <taxon>Chromatiales</taxon>
        <taxon>Chromatiaceae</taxon>
        <taxon>Arsukibacterium</taxon>
    </lineage>
</organism>
<proteinExistence type="predicted"/>
<dbReference type="EMBL" id="JAHRID010000003">
    <property type="protein sequence ID" value="MBV2129017.1"/>
    <property type="molecule type" value="Genomic_DNA"/>
</dbReference>
<keyword evidence="1" id="KW-0812">Transmembrane</keyword>
<gene>
    <name evidence="2" type="ORF">KQY15_07930</name>
</gene>
<accession>A0ABS6ML80</accession>
<reference evidence="2 3" key="1">
    <citation type="submission" date="2021-06" db="EMBL/GenBank/DDBJ databases">
        <title>Rheinheimera indica sp. nov., isolated from deep-sea sediment.</title>
        <authorList>
            <person name="Wang Z."/>
            <person name="Zhang X.-Y."/>
        </authorList>
    </citation>
    <scope>NUCLEOTIDE SEQUENCE [LARGE SCALE GENOMIC DNA]</scope>
    <source>
        <strain evidence="2 3">SM2107</strain>
    </source>
</reference>
<feature type="transmembrane region" description="Helical" evidence="1">
    <location>
        <begin position="12"/>
        <end position="32"/>
    </location>
</feature>
<dbReference type="Proteomes" id="UP000704611">
    <property type="component" value="Unassembled WGS sequence"/>
</dbReference>
<feature type="transmembrane region" description="Helical" evidence="1">
    <location>
        <begin position="88"/>
        <end position="109"/>
    </location>
</feature>
<evidence type="ECO:0000313" key="3">
    <source>
        <dbReference type="Proteomes" id="UP000704611"/>
    </source>
</evidence>
<keyword evidence="3" id="KW-1185">Reference proteome</keyword>
<evidence type="ECO:0000256" key="1">
    <source>
        <dbReference type="SAM" id="Phobius"/>
    </source>
</evidence>
<dbReference type="RefSeq" id="WP_217668649.1">
    <property type="nucleotide sequence ID" value="NZ_JAHRID010000003.1"/>
</dbReference>
<protein>
    <submittedName>
        <fullName evidence="2">Uncharacterized protein</fullName>
    </submittedName>
</protein>
<evidence type="ECO:0000313" key="2">
    <source>
        <dbReference type="EMBL" id="MBV2129017.1"/>
    </source>
</evidence>
<name>A0ABS6ML80_9GAMM</name>
<comment type="caution">
    <text evidence="2">The sequence shown here is derived from an EMBL/GenBank/DDBJ whole genome shotgun (WGS) entry which is preliminary data.</text>
</comment>
<sequence>MSVELYDALVWIALASTISTLISMWCFIRVTVKYFDKELARMGRDWVTSDWRGSRIGTYALAIIWQRASIFYEIRHEDGSALARRRDYVLAVWMQISLMVCMIAAIIFYPEMSE</sequence>
<keyword evidence="1" id="KW-0472">Membrane</keyword>